<name>A0AC34RJS3_9BILA</name>
<evidence type="ECO:0000313" key="1">
    <source>
        <dbReference type="Proteomes" id="UP000887576"/>
    </source>
</evidence>
<organism evidence="1 2">
    <name type="scientific">Panagrolaimus sp. JU765</name>
    <dbReference type="NCBI Taxonomy" id="591449"/>
    <lineage>
        <taxon>Eukaryota</taxon>
        <taxon>Metazoa</taxon>
        <taxon>Ecdysozoa</taxon>
        <taxon>Nematoda</taxon>
        <taxon>Chromadorea</taxon>
        <taxon>Rhabditida</taxon>
        <taxon>Tylenchina</taxon>
        <taxon>Panagrolaimomorpha</taxon>
        <taxon>Panagrolaimoidea</taxon>
        <taxon>Panagrolaimidae</taxon>
        <taxon>Panagrolaimus</taxon>
    </lineage>
</organism>
<dbReference type="Proteomes" id="UP000887576">
    <property type="component" value="Unplaced"/>
</dbReference>
<dbReference type="WBParaSite" id="JU765_v2.g7527.t1">
    <property type="protein sequence ID" value="JU765_v2.g7527.t1"/>
    <property type="gene ID" value="JU765_v2.g7527"/>
</dbReference>
<sequence length="201" mass="24113">MGSDNDSLKELDPLFVYYNEKLYNVAKFADKHPGGRKLLEKVAGGDIDDFMNGKQRILSVRHKHSENAYKMLERYSMDKDFQEDPLIASGKPILFEVGKLKHKYWQWIHLPYDGRVRLFESDLFERMTNTKWYVIPMIWMPLVIYFSMIGLELFQNTYGIKHGTYYATFFFIFGSLFWTFTEYCLHRFAFHWKPNMDSEYQ</sequence>
<reference evidence="2" key="1">
    <citation type="submission" date="2022-11" db="UniProtKB">
        <authorList>
            <consortium name="WormBaseParasite"/>
        </authorList>
    </citation>
    <scope>IDENTIFICATION</scope>
</reference>
<protein>
    <submittedName>
        <fullName evidence="2">Cytochrome b5 heme-binding domain-containing protein</fullName>
    </submittedName>
</protein>
<accession>A0AC34RJS3</accession>
<proteinExistence type="predicted"/>
<evidence type="ECO:0000313" key="2">
    <source>
        <dbReference type="WBParaSite" id="JU765_v2.g7527.t1"/>
    </source>
</evidence>